<comment type="subcellular location">
    <subcellularLocation>
        <location evidence="1">Membrane</location>
        <topology evidence="1">Multi-pass membrane protein</topology>
    </subcellularLocation>
</comment>
<evidence type="ECO:0000313" key="6">
    <source>
        <dbReference type="Proteomes" id="UP000616769"/>
    </source>
</evidence>
<reference evidence="5 6" key="1">
    <citation type="journal article" date="2015" name="Parasit. Vectors">
        <title>Draft genome of the scabies mite.</title>
        <authorList>
            <person name="Rider S.D.Jr."/>
            <person name="Morgan M.S."/>
            <person name="Arlian L.G."/>
        </authorList>
    </citation>
    <scope>NUCLEOTIDE SEQUENCE [LARGE SCALE GENOMIC DNA]</scope>
    <source>
        <strain evidence="5">Arlian Lab</strain>
    </source>
</reference>
<dbReference type="Proteomes" id="UP000616769">
    <property type="component" value="Unassembled WGS sequence"/>
</dbReference>
<dbReference type="GO" id="GO:0016020">
    <property type="term" value="C:membrane"/>
    <property type="evidence" value="ECO:0007669"/>
    <property type="project" value="UniProtKB-SubCell"/>
</dbReference>
<gene>
    <name evidence="5" type="ORF">QR98_0042260</name>
</gene>
<keyword evidence="2 5" id="KW-0812">Transmembrane</keyword>
<evidence type="ECO:0000256" key="2">
    <source>
        <dbReference type="ARBA" id="ARBA00022692"/>
    </source>
</evidence>
<dbReference type="VEuPathDB" id="VectorBase:SSCA010170"/>
<evidence type="ECO:0000313" key="5">
    <source>
        <dbReference type="EMBL" id="KPM05757.1"/>
    </source>
</evidence>
<dbReference type="Pfam" id="PF03619">
    <property type="entry name" value="Solute_trans_a"/>
    <property type="match status" value="1"/>
</dbReference>
<evidence type="ECO:0000256" key="1">
    <source>
        <dbReference type="ARBA" id="ARBA00004141"/>
    </source>
</evidence>
<keyword evidence="4" id="KW-0472">Membrane</keyword>
<evidence type="ECO:0000256" key="3">
    <source>
        <dbReference type="ARBA" id="ARBA00022989"/>
    </source>
</evidence>
<dbReference type="InterPro" id="IPR005178">
    <property type="entry name" value="Ostalpha/TMEM184C"/>
</dbReference>
<accession>A0A132A448</accession>
<keyword evidence="3" id="KW-1133">Transmembrane helix</keyword>
<evidence type="ECO:0000256" key="4">
    <source>
        <dbReference type="ARBA" id="ARBA00023136"/>
    </source>
</evidence>
<organism evidence="5 6">
    <name type="scientific">Sarcoptes scabiei</name>
    <name type="common">Itch mite</name>
    <name type="synonym">Acarus scabiei</name>
    <dbReference type="NCBI Taxonomy" id="52283"/>
    <lineage>
        <taxon>Eukaryota</taxon>
        <taxon>Metazoa</taxon>
        <taxon>Ecdysozoa</taxon>
        <taxon>Arthropoda</taxon>
        <taxon>Chelicerata</taxon>
        <taxon>Arachnida</taxon>
        <taxon>Acari</taxon>
        <taxon>Acariformes</taxon>
        <taxon>Sarcoptiformes</taxon>
        <taxon>Astigmata</taxon>
        <taxon>Psoroptidia</taxon>
        <taxon>Sarcoptoidea</taxon>
        <taxon>Sarcoptidae</taxon>
        <taxon>Sarcoptinae</taxon>
        <taxon>Sarcoptes</taxon>
    </lineage>
</organism>
<name>A0A132A448_SARSC</name>
<dbReference type="AlphaFoldDB" id="A0A132A448"/>
<sequence>MTESTKTLSSISAGISTAANNLTQLFEHPGIFLQSSSAKVISGAFAWTALFITCHQIYQHLKYYSLPSEQRWIVRILFIVPIYGLDSWFSLLFFRDNYYVYFDSVRDWYEGEV</sequence>
<comment type="caution">
    <text evidence="5">The sequence shown here is derived from an EMBL/GenBank/DDBJ whole genome shotgun (WGS) entry which is preliminary data.</text>
</comment>
<proteinExistence type="predicted"/>
<dbReference type="EMBL" id="JXLN01010456">
    <property type="protein sequence ID" value="KPM05757.1"/>
    <property type="molecule type" value="Genomic_DNA"/>
</dbReference>
<protein>
    <submittedName>
        <fullName evidence="5">Transmembrane protein 184B-like protein 2</fullName>
    </submittedName>
</protein>
<dbReference type="PANTHER" id="PTHR23423">
    <property type="entry name" value="ORGANIC SOLUTE TRANSPORTER-RELATED"/>
    <property type="match status" value="1"/>
</dbReference>
<dbReference type="OrthoDB" id="5348404at2759"/>